<feature type="signal peptide" evidence="7">
    <location>
        <begin position="1"/>
        <end position="22"/>
    </location>
</feature>
<dbReference type="EMBL" id="FXLY01000007">
    <property type="protein sequence ID" value="SMN21144.1"/>
    <property type="molecule type" value="Genomic_DNA"/>
</dbReference>
<feature type="chain" id="PRO_5010882035" evidence="7">
    <location>
        <begin position="23"/>
        <end position="337"/>
    </location>
</feature>
<evidence type="ECO:0000256" key="2">
    <source>
        <dbReference type="ARBA" id="ARBA00022692"/>
    </source>
</evidence>
<evidence type="ECO:0000256" key="3">
    <source>
        <dbReference type="ARBA" id="ARBA00022989"/>
    </source>
</evidence>
<keyword evidence="4 6" id="KW-0472">Membrane</keyword>
<feature type="transmembrane region" description="Helical" evidence="6">
    <location>
        <begin position="117"/>
        <end position="136"/>
    </location>
</feature>
<dbReference type="GO" id="GO:0006882">
    <property type="term" value="P:intracellular zinc ion homeostasis"/>
    <property type="evidence" value="ECO:0007669"/>
    <property type="project" value="TreeGrafter"/>
</dbReference>
<organism evidence="8 9">
    <name type="scientific">Maudiozyma saulgeensis</name>
    <dbReference type="NCBI Taxonomy" id="1789683"/>
    <lineage>
        <taxon>Eukaryota</taxon>
        <taxon>Fungi</taxon>
        <taxon>Dikarya</taxon>
        <taxon>Ascomycota</taxon>
        <taxon>Saccharomycotina</taxon>
        <taxon>Saccharomycetes</taxon>
        <taxon>Saccharomycetales</taxon>
        <taxon>Saccharomycetaceae</taxon>
        <taxon>Maudiozyma</taxon>
    </lineage>
</organism>
<dbReference type="OrthoDB" id="200954at2759"/>
<evidence type="ECO:0000256" key="6">
    <source>
        <dbReference type="SAM" id="Phobius"/>
    </source>
</evidence>
<protein>
    <submittedName>
        <fullName evidence="8">Similar to Saccharomyces cerevisiae YIL023C YKE4 Zinc transporter</fullName>
    </submittedName>
</protein>
<keyword evidence="3 6" id="KW-1133">Transmembrane helix</keyword>
<dbReference type="STRING" id="1789683.A0A1X7R6C5"/>
<evidence type="ECO:0000313" key="8">
    <source>
        <dbReference type="EMBL" id="SMN21144.1"/>
    </source>
</evidence>
<feature type="transmembrane region" description="Helical" evidence="6">
    <location>
        <begin position="245"/>
        <end position="269"/>
    </location>
</feature>
<feature type="compositionally biased region" description="Basic and acidic residues" evidence="5">
    <location>
        <begin position="160"/>
        <end position="171"/>
    </location>
</feature>
<dbReference type="GO" id="GO:0016020">
    <property type="term" value="C:membrane"/>
    <property type="evidence" value="ECO:0007669"/>
    <property type="project" value="UniProtKB-SubCell"/>
</dbReference>
<gene>
    <name evidence="8" type="ORF">KASA_0L01749G</name>
</gene>
<sequence>MGLVSSIVGILIFCNSAAFAHSHHDHDNHNHVHTSSLQLINPTIITSIIQYMEKNIFIWNPLYNSLISTTIIQLLPFIAICILPINKLNIYLLISFALGTLLGEIFLHLIPESNPDTIGIGLFIGLITFLSIDKFIRILSINGKSTATQSHSHGHSHSHSHIEQDEKEKDSSSTNGTSIYLSIITSLIHNITDGITIATSFYKSVPIGTITMIAFLFHELPHQLSDYTIISKNSIKNGNESKLFFFYKSVIWSLLGSWIGTLLSGFINQGIYQYSNKIEDYLVPFSAGGLIYIASINLLPEILNFPEGKTKFQLLILWSQQLISIILGYYIMALMAE</sequence>
<feature type="transmembrane region" description="Helical" evidence="6">
    <location>
        <begin position="312"/>
        <end position="332"/>
    </location>
</feature>
<dbReference type="AlphaFoldDB" id="A0A1X7R6C5"/>
<accession>A0A1X7R6C5</accession>
<comment type="subcellular location">
    <subcellularLocation>
        <location evidence="1">Membrane</location>
        <topology evidence="1">Multi-pass membrane protein</topology>
    </subcellularLocation>
</comment>
<name>A0A1X7R6C5_9SACH</name>
<dbReference type="PANTHER" id="PTHR16950">
    <property type="entry name" value="ZINC TRANSPORTER SLC39A7 HISTIDINE-RICH MEMBRANE PROTEIN KE4"/>
    <property type="match status" value="1"/>
</dbReference>
<evidence type="ECO:0000256" key="4">
    <source>
        <dbReference type="ARBA" id="ARBA00023136"/>
    </source>
</evidence>
<feature type="region of interest" description="Disordered" evidence="5">
    <location>
        <begin position="148"/>
        <end position="174"/>
    </location>
</feature>
<dbReference type="Proteomes" id="UP000196158">
    <property type="component" value="Unassembled WGS sequence"/>
</dbReference>
<dbReference type="Pfam" id="PF02535">
    <property type="entry name" value="Zip"/>
    <property type="match status" value="1"/>
</dbReference>
<evidence type="ECO:0000256" key="5">
    <source>
        <dbReference type="SAM" id="MobiDB-lite"/>
    </source>
</evidence>
<feature type="transmembrane region" description="Helical" evidence="6">
    <location>
        <begin position="281"/>
        <end position="300"/>
    </location>
</feature>
<feature type="transmembrane region" description="Helical" evidence="6">
    <location>
        <begin position="90"/>
        <end position="111"/>
    </location>
</feature>
<reference evidence="8 9" key="1">
    <citation type="submission" date="2017-04" db="EMBL/GenBank/DDBJ databases">
        <authorList>
            <person name="Afonso C.L."/>
            <person name="Miller P.J."/>
            <person name="Scott M.A."/>
            <person name="Spackman E."/>
            <person name="Goraichik I."/>
            <person name="Dimitrov K.M."/>
            <person name="Suarez D.L."/>
            <person name="Swayne D.E."/>
        </authorList>
    </citation>
    <scope>NUCLEOTIDE SEQUENCE [LARGE SCALE GENOMIC DNA]</scope>
</reference>
<keyword evidence="9" id="KW-1185">Reference proteome</keyword>
<keyword evidence="2 6" id="KW-0812">Transmembrane</keyword>
<evidence type="ECO:0000256" key="1">
    <source>
        <dbReference type="ARBA" id="ARBA00004141"/>
    </source>
</evidence>
<dbReference type="PANTHER" id="PTHR16950:SF16">
    <property type="entry name" value="ZINC TRANSPORTER ZIP13"/>
    <property type="match status" value="1"/>
</dbReference>
<evidence type="ECO:0000313" key="9">
    <source>
        <dbReference type="Proteomes" id="UP000196158"/>
    </source>
</evidence>
<keyword evidence="7" id="KW-0732">Signal</keyword>
<dbReference type="InterPro" id="IPR003689">
    <property type="entry name" value="ZIP"/>
</dbReference>
<evidence type="ECO:0000256" key="7">
    <source>
        <dbReference type="SAM" id="SignalP"/>
    </source>
</evidence>
<dbReference type="GO" id="GO:0005385">
    <property type="term" value="F:zinc ion transmembrane transporter activity"/>
    <property type="evidence" value="ECO:0007669"/>
    <property type="project" value="TreeGrafter"/>
</dbReference>
<proteinExistence type="predicted"/>
<feature type="transmembrane region" description="Helical" evidence="6">
    <location>
        <begin position="62"/>
        <end position="83"/>
    </location>
</feature>